<reference evidence="2 3" key="1">
    <citation type="submission" date="2023-12" db="EMBL/GenBank/DDBJ databases">
        <title>A high-quality genome assembly for Dillenia turbinata (Dilleniales).</title>
        <authorList>
            <person name="Chanderbali A."/>
        </authorList>
    </citation>
    <scope>NUCLEOTIDE SEQUENCE [LARGE SCALE GENOMIC DNA]</scope>
    <source>
        <strain evidence="2">LSX21</strain>
        <tissue evidence="2">Leaf</tissue>
    </source>
</reference>
<proteinExistence type="predicted"/>
<sequence>MKQFRVILLDISDLTLKADRTRIQQLKLLQIPMSGGIGKDGKEMDWMALQGVNLPLAFTGREAIWQKLQLFTMFWSAALETILVNVIDQIQQNPLWFLSQYLEHIGFAGTQYYIDELISELRP</sequence>
<gene>
    <name evidence="2" type="ORF">RJ641_036737</name>
</gene>
<organism evidence="2 3">
    <name type="scientific">Dillenia turbinata</name>
    <dbReference type="NCBI Taxonomy" id="194707"/>
    <lineage>
        <taxon>Eukaryota</taxon>
        <taxon>Viridiplantae</taxon>
        <taxon>Streptophyta</taxon>
        <taxon>Embryophyta</taxon>
        <taxon>Tracheophyta</taxon>
        <taxon>Spermatophyta</taxon>
        <taxon>Magnoliopsida</taxon>
        <taxon>eudicotyledons</taxon>
        <taxon>Gunneridae</taxon>
        <taxon>Pentapetalae</taxon>
        <taxon>Dilleniales</taxon>
        <taxon>Dilleniaceae</taxon>
        <taxon>Dillenia</taxon>
    </lineage>
</organism>
<comment type="caution">
    <text evidence="2">The sequence shown here is derived from an EMBL/GenBank/DDBJ whole genome shotgun (WGS) entry which is preliminary data.</text>
</comment>
<dbReference type="AlphaFoldDB" id="A0AAN8ZH69"/>
<dbReference type="Pfam" id="PF05089">
    <property type="entry name" value="NAGLU"/>
    <property type="match status" value="1"/>
</dbReference>
<evidence type="ECO:0000313" key="2">
    <source>
        <dbReference type="EMBL" id="KAK6933843.1"/>
    </source>
</evidence>
<dbReference type="Proteomes" id="UP001370490">
    <property type="component" value="Unassembled WGS sequence"/>
</dbReference>
<name>A0AAN8ZH69_9MAGN</name>
<dbReference type="Gene3D" id="3.20.20.80">
    <property type="entry name" value="Glycosidases"/>
    <property type="match status" value="1"/>
</dbReference>
<dbReference type="EMBL" id="JBAMMX010000009">
    <property type="protein sequence ID" value="KAK6933843.1"/>
    <property type="molecule type" value="Genomic_DNA"/>
</dbReference>
<feature type="domain" description="Alpha-N-acetylglucosaminidase tim-barrel" evidence="1">
    <location>
        <begin position="42"/>
        <end position="69"/>
    </location>
</feature>
<evidence type="ECO:0000259" key="1">
    <source>
        <dbReference type="Pfam" id="PF05089"/>
    </source>
</evidence>
<dbReference type="InterPro" id="IPR024733">
    <property type="entry name" value="NAGLU_tim-barrel"/>
</dbReference>
<keyword evidence="3" id="KW-1185">Reference proteome</keyword>
<evidence type="ECO:0000313" key="3">
    <source>
        <dbReference type="Proteomes" id="UP001370490"/>
    </source>
</evidence>
<accession>A0AAN8ZH69</accession>
<protein>
    <submittedName>
        <fullName evidence="2">Alpha-N-acetylglucosaminidase, tim-barrel domain</fullName>
    </submittedName>
</protein>